<dbReference type="SUPFAM" id="SSF142338">
    <property type="entry name" value="CofD-like"/>
    <property type="match status" value="1"/>
</dbReference>
<evidence type="ECO:0000256" key="2">
    <source>
        <dbReference type="HAMAP-Rule" id="MF_00973"/>
    </source>
</evidence>
<feature type="compositionally biased region" description="Low complexity" evidence="3">
    <location>
        <begin position="35"/>
        <end position="45"/>
    </location>
</feature>
<comment type="caution">
    <text evidence="4">The sequence shown here is derived from an EMBL/GenBank/DDBJ whole genome shotgun (WGS) entry which is preliminary data.</text>
</comment>
<evidence type="ECO:0000256" key="1">
    <source>
        <dbReference type="ARBA" id="ARBA00022490"/>
    </source>
</evidence>
<dbReference type="Proteomes" id="UP000471126">
    <property type="component" value="Unassembled WGS sequence"/>
</dbReference>
<evidence type="ECO:0000313" key="5">
    <source>
        <dbReference type="Proteomes" id="UP000471126"/>
    </source>
</evidence>
<name>A0A6P0GAT5_9ACTN</name>
<evidence type="ECO:0000256" key="3">
    <source>
        <dbReference type="SAM" id="MobiDB-lite"/>
    </source>
</evidence>
<dbReference type="InterPro" id="IPR010119">
    <property type="entry name" value="Gluconeogen_factor"/>
</dbReference>
<gene>
    <name evidence="4" type="primary">yvcK</name>
    <name evidence="4" type="ORF">GCU54_02085</name>
</gene>
<comment type="similarity">
    <text evidence="2">Belongs to the gluconeogenesis factor family.</text>
</comment>
<protein>
    <recommendedName>
        <fullName evidence="2">Putative gluconeogenesis factor</fullName>
    </recommendedName>
</protein>
<dbReference type="GO" id="GO:0043743">
    <property type="term" value="F:LPPG:FO 2-phospho-L-lactate transferase activity"/>
    <property type="evidence" value="ECO:0007669"/>
    <property type="project" value="InterPro"/>
</dbReference>
<dbReference type="AlphaFoldDB" id="A0A6P0GAT5"/>
<organism evidence="4 5">
    <name type="scientific">Geodermatophilus normandii</name>
    <dbReference type="NCBI Taxonomy" id="1137989"/>
    <lineage>
        <taxon>Bacteria</taxon>
        <taxon>Bacillati</taxon>
        <taxon>Actinomycetota</taxon>
        <taxon>Actinomycetes</taxon>
        <taxon>Geodermatophilales</taxon>
        <taxon>Geodermatophilaceae</taxon>
        <taxon>Geodermatophilus</taxon>
    </lineage>
</organism>
<dbReference type="InterPro" id="IPR002882">
    <property type="entry name" value="CofD"/>
</dbReference>
<reference evidence="4 5" key="1">
    <citation type="submission" date="2019-12" db="EMBL/GenBank/DDBJ databases">
        <title>WGS of CPCC 203550 I12A-02606.</title>
        <authorList>
            <person name="Jiang Z."/>
        </authorList>
    </citation>
    <scope>NUCLEOTIDE SEQUENCE [LARGE SCALE GENOMIC DNA]</scope>
    <source>
        <strain evidence="4 5">I12A-02606</strain>
    </source>
</reference>
<dbReference type="GO" id="GO:0008360">
    <property type="term" value="P:regulation of cell shape"/>
    <property type="evidence" value="ECO:0007669"/>
    <property type="project" value="UniProtKB-UniRule"/>
</dbReference>
<comment type="subcellular location">
    <subcellularLocation>
        <location evidence="2">Cytoplasm</location>
    </subcellularLocation>
</comment>
<dbReference type="GO" id="GO:0005737">
    <property type="term" value="C:cytoplasm"/>
    <property type="evidence" value="ECO:0007669"/>
    <property type="project" value="UniProtKB-SubCell"/>
</dbReference>
<dbReference type="Gene3D" id="3.40.50.10680">
    <property type="entry name" value="CofD-like domains"/>
    <property type="match status" value="1"/>
</dbReference>
<accession>A0A6P0GAT5</accession>
<keyword evidence="1 2" id="KW-0963">Cytoplasm</keyword>
<dbReference type="PANTHER" id="PTHR30135">
    <property type="entry name" value="UNCHARACTERIZED PROTEIN YVCK-RELATED"/>
    <property type="match status" value="1"/>
</dbReference>
<evidence type="ECO:0000313" key="4">
    <source>
        <dbReference type="EMBL" id="NEM04814.1"/>
    </source>
</evidence>
<dbReference type="PANTHER" id="PTHR30135:SF3">
    <property type="entry name" value="GLUCONEOGENESIS FACTOR-RELATED"/>
    <property type="match status" value="1"/>
</dbReference>
<comment type="function">
    <text evidence="2">Required for morphogenesis under gluconeogenic growth conditions.</text>
</comment>
<proteinExistence type="inferred from homology"/>
<dbReference type="NCBIfam" id="TIGR01826">
    <property type="entry name" value="CofD_related"/>
    <property type="match status" value="1"/>
</dbReference>
<feature type="compositionally biased region" description="Basic residues" evidence="3">
    <location>
        <begin position="1"/>
        <end position="29"/>
    </location>
</feature>
<dbReference type="CDD" id="cd07187">
    <property type="entry name" value="YvcK_like"/>
    <property type="match status" value="1"/>
</dbReference>
<dbReference type="EMBL" id="JAAGWE010000003">
    <property type="protein sequence ID" value="NEM04814.1"/>
    <property type="molecule type" value="Genomic_DNA"/>
</dbReference>
<feature type="region of interest" description="Disordered" evidence="3">
    <location>
        <begin position="1"/>
        <end position="45"/>
    </location>
</feature>
<dbReference type="HAMAP" id="MF_00973">
    <property type="entry name" value="Gluconeogen_factor"/>
    <property type="match status" value="1"/>
</dbReference>
<sequence>MHRRQAPQRRHRRGVRPPAGRRGHRHGRAPPRPGPRVVGGPAAPGAGAPPKVVALGGGHGLAAALSAWRQLTPELTAVVTVADDGGSSGRIRREMPVLPPGDLRMALAALAGEDPGRQEMARLLQHRLGGTGVLAGHPVGNLVLTGLVELHGGDTVRALDAVCELVGACGRVLPMADVPLDLVARVQTVDPDDPARTRTIRGQVAIASTPGRVRDILVSPPDPPVHPDVLTAIAAADVVSLGPGSWYTSVLPHLLVPRLRAALAATRARVVVVLNLEPQPGETDGFSPEEHLRVLQAHLGGVALHTVVADAESVVDRCGLLSAVRECGAELVLAPVAAPDGSPRHDPARLSAALASVVEAR</sequence>
<dbReference type="InterPro" id="IPR038136">
    <property type="entry name" value="CofD-like_dom_sf"/>
</dbReference>
<dbReference type="Pfam" id="PF01933">
    <property type="entry name" value="CofD"/>
    <property type="match status" value="1"/>
</dbReference>